<keyword evidence="5" id="KW-0804">Transcription</keyword>
<accession>A0A5N6NIH4</accession>
<evidence type="ECO:0000256" key="7">
    <source>
        <dbReference type="SAM" id="Coils"/>
    </source>
</evidence>
<keyword evidence="3" id="KW-0805">Transcription regulation</keyword>
<keyword evidence="6" id="KW-0539">Nucleus</keyword>
<protein>
    <recommendedName>
        <fullName evidence="12">TCP domain-containing protein</fullName>
    </recommendedName>
</protein>
<dbReference type="Proteomes" id="UP000326396">
    <property type="component" value="Linkage Group LG19"/>
</dbReference>
<gene>
    <name evidence="10" type="ORF">E3N88_20925</name>
</gene>
<feature type="domain" description="R" evidence="9">
    <location>
        <begin position="171"/>
        <end position="188"/>
    </location>
</feature>
<evidence type="ECO:0000313" key="11">
    <source>
        <dbReference type="Proteomes" id="UP000326396"/>
    </source>
</evidence>
<sequence>MHPSCINSNGNTSISTDDQQWMIYFGCYSHKTPNLMTTNMQSTMENNGSFVGVNSQVILGNNCLTGKKSSKKDRHSKINTARGPKDRRMRLSLDVAKKFFRLQDLLGFDKASNTIQWLLMKSQPAIQDLQLNQSHHKPSFCSDDCEVLSVKDDQLCSGNKEKKSFENDVRKITREKARERARKRTTEKKSIKLGGDGEVSDQYSKLKASLDKEIMDQNTNRLGFWIPFEEDQDQVQVQLTDDHLSSHFKLKQGMVGEYGSSMMSNSWSPSFLFNYHHDSGPFHEVIN</sequence>
<dbReference type="PANTHER" id="PTHR31072:SF148">
    <property type="entry name" value="TRANSCRIPTION FACTOR, TCP-RELATED"/>
    <property type="match status" value="1"/>
</dbReference>
<reference evidence="10 11" key="1">
    <citation type="submission" date="2019-05" db="EMBL/GenBank/DDBJ databases">
        <title>Mikania micrantha, genome provides insights into the molecular mechanism of rapid growth.</title>
        <authorList>
            <person name="Liu B."/>
        </authorList>
    </citation>
    <scope>NUCLEOTIDE SEQUENCE [LARGE SCALE GENOMIC DNA]</scope>
    <source>
        <strain evidence="10">NLD-2019</strain>
        <tissue evidence="10">Leaf</tissue>
    </source>
</reference>
<name>A0A5N6NIH4_9ASTR</name>
<dbReference type="GO" id="GO:0043565">
    <property type="term" value="F:sequence-specific DNA binding"/>
    <property type="evidence" value="ECO:0007669"/>
    <property type="project" value="TreeGrafter"/>
</dbReference>
<proteinExistence type="predicted"/>
<comment type="subcellular location">
    <subcellularLocation>
        <location evidence="1">Nucleus</location>
    </subcellularLocation>
</comment>
<dbReference type="InterPro" id="IPR005333">
    <property type="entry name" value="Transcription_factor_TCP"/>
</dbReference>
<evidence type="ECO:0008006" key="12">
    <source>
        <dbReference type="Google" id="ProtNLM"/>
    </source>
</evidence>
<feature type="coiled-coil region" evidence="7">
    <location>
        <begin position="162"/>
        <end position="189"/>
    </location>
</feature>
<keyword evidence="11" id="KW-1185">Reference proteome</keyword>
<comment type="caution">
    <text evidence="10">The sequence shown here is derived from an EMBL/GenBank/DDBJ whole genome shotgun (WGS) entry which is preliminary data.</text>
</comment>
<dbReference type="OrthoDB" id="1896834at2759"/>
<dbReference type="PROSITE" id="PS51370">
    <property type="entry name" value="R"/>
    <property type="match status" value="1"/>
</dbReference>
<dbReference type="GO" id="GO:0005634">
    <property type="term" value="C:nucleus"/>
    <property type="evidence" value="ECO:0007669"/>
    <property type="project" value="UniProtKB-SubCell"/>
</dbReference>
<dbReference type="PROSITE" id="PS51369">
    <property type="entry name" value="TCP"/>
    <property type="match status" value="1"/>
</dbReference>
<keyword evidence="7" id="KW-0175">Coiled coil</keyword>
<dbReference type="Pfam" id="PF03634">
    <property type="entry name" value="TCP"/>
    <property type="match status" value="1"/>
</dbReference>
<keyword evidence="2" id="KW-0217">Developmental protein</keyword>
<evidence type="ECO:0000256" key="6">
    <source>
        <dbReference type="ARBA" id="ARBA00023242"/>
    </source>
</evidence>
<evidence type="ECO:0000313" key="10">
    <source>
        <dbReference type="EMBL" id="KAD4888852.1"/>
    </source>
</evidence>
<evidence type="ECO:0000256" key="1">
    <source>
        <dbReference type="ARBA" id="ARBA00004123"/>
    </source>
</evidence>
<evidence type="ECO:0000256" key="5">
    <source>
        <dbReference type="ARBA" id="ARBA00023163"/>
    </source>
</evidence>
<organism evidence="10 11">
    <name type="scientific">Mikania micrantha</name>
    <name type="common">bitter vine</name>
    <dbReference type="NCBI Taxonomy" id="192012"/>
    <lineage>
        <taxon>Eukaryota</taxon>
        <taxon>Viridiplantae</taxon>
        <taxon>Streptophyta</taxon>
        <taxon>Embryophyta</taxon>
        <taxon>Tracheophyta</taxon>
        <taxon>Spermatophyta</taxon>
        <taxon>Magnoliopsida</taxon>
        <taxon>eudicotyledons</taxon>
        <taxon>Gunneridae</taxon>
        <taxon>Pentapetalae</taxon>
        <taxon>asterids</taxon>
        <taxon>campanulids</taxon>
        <taxon>Asterales</taxon>
        <taxon>Asteraceae</taxon>
        <taxon>Asteroideae</taxon>
        <taxon>Heliantheae alliance</taxon>
        <taxon>Eupatorieae</taxon>
        <taxon>Mikania</taxon>
    </lineage>
</organism>
<dbReference type="AlphaFoldDB" id="A0A5N6NIH4"/>
<keyword evidence="4" id="KW-0238">DNA-binding</keyword>
<dbReference type="InterPro" id="IPR017887">
    <property type="entry name" value="TF_TCP_subgr"/>
</dbReference>
<evidence type="ECO:0000256" key="4">
    <source>
        <dbReference type="ARBA" id="ARBA00023125"/>
    </source>
</evidence>
<evidence type="ECO:0000259" key="9">
    <source>
        <dbReference type="PROSITE" id="PS51370"/>
    </source>
</evidence>
<evidence type="ECO:0000256" key="2">
    <source>
        <dbReference type="ARBA" id="ARBA00022473"/>
    </source>
</evidence>
<dbReference type="EMBL" id="SZYD01000011">
    <property type="protein sequence ID" value="KAD4888852.1"/>
    <property type="molecule type" value="Genomic_DNA"/>
</dbReference>
<feature type="domain" description="TCP" evidence="8">
    <location>
        <begin position="71"/>
        <end position="129"/>
    </location>
</feature>
<dbReference type="PANTHER" id="PTHR31072">
    <property type="entry name" value="TRANSCRIPTION FACTOR TCP4-RELATED"/>
    <property type="match status" value="1"/>
</dbReference>
<evidence type="ECO:0000256" key="3">
    <source>
        <dbReference type="ARBA" id="ARBA00023015"/>
    </source>
</evidence>
<dbReference type="GO" id="GO:2000032">
    <property type="term" value="P:regulation of secondary shoot formation"/>
    <property type="evidence" value="ECO:0007669"/>
    <property type="project" value="TreeGrafter"/>
</dbReference>
<dbReference type="GO" id="GO:0003700">
    <property type="term" value="F:DNA-binding transcription factor activity"/>
    <property type="evidence" value="ECO:0007669"/>
    <property type="project" value="InterPro"/>
</dbReference>
<dbReference type="InterPro" id="IPR017888">
    <property type="entry name" value="CYC/TB1_R_domain"/>
</dbReference>
<evidence type="ECO:0000259" key="8">
    <source>
        <dbReference type="PROSITE" id="PS51369"/>
    </source>
</evidence>